<dbReference type="PANTHER" id="PTHR40758">
    <property type="entry name" value="CONSERVED PROTEIN"/>
    <property type="match status" value="1"/>
</dbReference>
<dbReference type="EMBL" id="BART01014608">
    <property type="protein sequence ID" value="GAG75785.1"/>
    <property type="molecule type" value="Genomic_DNA"/>
</dbReference>
<dbReference type="PANTHER" id="PTHR40758:SF1">
    <property type="entry name" value="CONSERVED PROTEIN"/>
    <property type="match status" value="1"/>
</dbReference>
<proteinExistence type="predicted"/>
<gene>
    <name evidence="2" type="ORF">S01H4_28995</name>
</gene>
<comment type="caution">
    <text evidence="2">The sequence shown here is derived from an EMBL/GenBank/DDBJ whole genome shotgun (WGS) entry which is preliminary data.</text>
</comment>
<protein>
    <recommendedName>
        <fullName evidence="1">Mycothiol-dependent maleylpyruvate isomerase metal-binding domain-containing protein</fullName>
    </recommendedName>
</protein>
<evidence type="ECO:0000259" key="1">
    <source>
        <dbReference type="Pfam" id="PF11716"/>
    </source>
</evidence>
<dbReference type="AlphaFoldDB" id="X1A114"/>
<accession>X1A114</accession>
<dbReference type="Pfam" id="PF11716">
    <property type="entry name" value="MDMPI_N"/>
    <property type="match status" value="1"/>
</dbReference>
<dbReference type="InterPro" id="IPR024344">
    <property type="entry name" value="MDMPI_metal-binding"/>
</dbReference>
<evidence type="ECO:0000313" key="2">
    <source>
        <dbReference type="EMBL" id="GAG75785.1"/>
    </source>
</evidence>
<organism evidence="2">
    <name type="scientific">marine sediment metagenome</name>
    <dbReference type="NCBI Taxonomy" id="412755"/>
    <lineage>
        <taxon>unclassified sequences</taxon>
        <taxon>metagenomes</taxon>
        <taxon>ecological metagenomes</taxon>
    </lineage>
</organism>
<name>X1A114_9ZZZZ</name>
<feature type="non-terminal residue" evidence="2">
    <location>
        <position position="84"/>
    </location>
</feature>
<dbReference type="GO" id="GO:0046872">
    <property type="term" value="F:metal ion binding"/>
    <property type="evidence" value="ECO:0007669"/>
    <property type="project" value="InterPro"/>
</dbReference>
<feature type="domain" description="Mycothiol-dependent maleylpyruvate isomerase metal-binding" evidence="1">
    <location>
        <begin position="15"/>
        <end position="72"/>
    </location>
</feature>
<sequence length="84" mass="9474">MWEVDLGDIVGTWPADHDLIDWFREGYTKLVHTLASAPLDVDCFTFLVATSPLAMWARRQAHETAMHRVDAESPGITTTEFQPS</sequence>
<reference evidence="2" key="1">
    <citation type="journal article" date="2014" name="Front. Microbiol.">
        <title>High frequency of phylogenetically diverse reductive dehalogenase-homologous genes in deep subseafloor sedimentary metagenomes.</title>
        <authorList>
            <person name="Kawai M."/>
            <person name="Futagami T."/>
            <person name="Toyoda A."/>
            <person name="Takaki Y."/>
            <person name="Nishi S."/>
            <person name="Hori S."/>
            <person name="Arai W."/>
            <person name="Tsubouchi T."/>
            <person name="Morono Y."/>
            <person name="Uchiyama I."/>
            <person name="Ito T."/>
            <person name="Fujiyama A."/>
            <person name="Inagaki F."/>
            <person name="Takami H."/>
        </authorList>
    </citation>
    <scope>NUCLEOTIDE SEQUENCE</scope>
    <source>
        <strain evidence="2">Expedition CK06-06</strain>
    </source>
</reference>
<dbReference type="GO" id="GO:0005886">
    <property type="term" value="C:plasma membrane"/>
    <property type="evidence" value="ECO:0007669"/>
    <property type="project" value="TreeGrafter"/>
</dbReference>